<dbReference type="Proteomes" id="UP000789920">
    <property type="component" value="Unassembled WGS sequence"/>
</dbReference>
<comment type="caution">
    <text evidence="1">The sequence shown here is derived from an EMBL/GenBank/DDBJ whole genome shotgun (WGS) entry which is preliminary data.</text>
</comment>
<sequence>LQSFNDVFFFNMLQPHDENTEINEPHVEDDLSDTSDQDPVDNTTWILLEKLYNFLTKIYKDNLLPKYTKTQILKNQLHNADIIYDALAMNKHL</sequence>
<evidence type="ECO:0000313" key="1">
    <source>
        <dbReference type="EMBL" id="CAG8735442.1"/>
    </source>
</evidence>
<protein>
    <submittedName>
        <fullName evidence="1">6299_t:CDS:1</fullName>
    </submittedName>
</protein>
<organism evidence="1 2">
    <name type="scientific">Racocetra persica</name>
    <dbReference type="NCBI Taxonomy" id="160502"/>
    <lineage>
        <taxon>Eukaryota</taxon>
        <taxon>Fungi</taxon>
        <taxon>Fungi incertae sedis</taxon>
        <taxon>Mucoromycota</taxon>
        <taxon>Glomeromycotina</taxon>
        <taxon>Glomeromycetes</taxon>
        <taxon>Diversisporales</taxon>
        <taxon>Gigasporaceae</taxon>
        <taxon>Racocetra</taxon>
    </lineage>
</organism>
<keyword evidence="2" id="KW-1185">Reference proteome</keyword>
<name>A0ACA9QA05_9GLOM</name>
<evidence type="ECO:0000313" key="2">
    <source>
        <dbReference type="Proteomes" id="UP000789920"/>
    </source>
</evidence>
<reference evidence="1" key="1">
    <citation type="submission" date="2021-06" db="EMBL/GenBank/DDBJ databases">
        <authorList>
            <person name="Kallberg Y."/>
            <person name="Tangrot J."/>
            <person name="Rosling A."/>
        </authorList>
    </citation>
    <scope>NUCLEOTIDE SEQUENCE</scope>
    <source>
        <strain evidence="1">MA461A</strain>
    </source>
</reference>
<feature type="non-terminal residue" evidence="1">
    <location>
        <position position="1"/>
    </location>
</feature>
<dbReference type="EMBL" id="CAJVQC010027126">
    <property type="protein sequence ID" value="CAG8735442.1"/>
    <property type="molecule type" value="Genomic_DNA"/>
</dbReference>
<gene>
    <name evidence="1" type="ORF">RPERSI_LOCUS12606</name>
</gene>
<proteinExistence type="predicted"/>
<accession>A0ACA9QA05</accession>